<dbReference type="UniPathway" id="UPA00148">
    <property type="reaction ID" value="UER00227"/>
</dbReference>
<dbReference type="InterPro" id="IPR036074">
    <property type="entry name" value="CbiD_sf"/>
</dbReference>
<keyword evidence="4 5" id="KW-0949">S-adenosyl-L-methionine</keyword>
<evidence type="ECO:0000256" key="2">
    <source>
        <dbReference type="ARBA" id="ARBA00022603"/>
    </source>
</evidence>
<dbReference type="PANTHER" id="PTHR35863">
    <property type="entry name" value="COBALT-PRECORRIN-5B C(1)-METHYLTRANSFERASE"/>
    <property type="match status" value="1"/>
</dbReference>
<proteinExistence type="inferred from homology"/>
<comment type="pathway">
    <text evidence="5">Cofactor biosynthesis; adenosylcobalamin biosynthesis; cob(II)yrinate a,c-diamide from sirohydrochlorin (anaerobic route): step 6/10.</text>
</comment>
<evidence type="ECO:0000256" key="4">
    <source>
        <dbReference type="ARBA" id="ARBA00022691"/>
    </source>
</evidence>
<reference evidence="7 8" key="1">
    <citation type="submission" date="2017-02" db="EMBL/GenBank/DDBJ databases">
        <authorList>
            <person name="Peterson S.W."/>
        </authorList>
    </citation>
    <scope>NUCLEOTIDE SEQUENCE [LARGE SCALE GENOMIC DNA]</scope>
    <source>
        <strain evidence="7 8">ATCC 17233</strain>
    </source>
</reference>
<dbReference type="GO" id="GO:0032259">
    <property type="term" value="P:methylation"/>
    <property type="evidence" value="ECO:0007669"/>
    <property type="project" value="UniProtKB-KW"/>
</dbReference>
<sequence length="442" mass="48088">MEDKKVTNNSENEKGGKKLRFGFTTGSCAAAASKAAAFMLLSGTVKDKISIETPKGITFNAEILEIVRKENEVSCAVRKFSGDDPDVTDGMLIYSKVSFSDNEDDNEVIDGIHGIDENKKNKDNKENRETESIGNKSKNGNICNKSGGGIRIKGGIGIGKVTLPGLDQPVGEYAINHVPREMIQKEVSEVCRLFDHNENLTVEISAPEGVETAEKTFNPRLGIVGGISILGTSGIVEPMSEKALVETIRVELSMNKAIGISSLVVSPGNYGLSFIKEHYSYDLDKAVKCSNFIGDTVNMATDMGFKRFILIGHIGKLVKLAGGMLNTHSKYGDNRMKVIAEEAEKAGGSEEVKEEILKCISTDAAIDILKNYSEEYASSHNGESIIKVIMNSICARIEKILREVCKDKMEIYVVMFSNVHGLLAESALAEKIISDLTENVED</sequence>
<feature type="region of interest" description="Disordered" evidence="6">
    <location>
        <begin position="112"/>
        <end position="140"/>
    </location>
</feature>
<dbReference type="Gene3D" id="3.30.2110.10">
    <property type="entry name" value="CbiD-like"/>
    <property type="match status" value="1"/>
</dbReference>
<organism evidence="7 8">
    <name type="scientific">Eubacterium ruminantium</name>
    <dbReference type="NCBI Taxonomy" id="42322"/>
    <lineage>
        <taxon>Bacteria</taxon>
        <taxon>Bacillati</taxon>
        <taxon>Bacillota</taxon>
        <taxon>Clostridia</taxon>
        <taxon>Eubacteriales</taxon>
        <taxon>Eubacteriaceae</taxon>
        <taxon>Eubacterium</taxon>
    </lineage>
</organism>
<dbReference type="HAMAP" id="MF_00787">
    <property type="entry name" value="CbiD"/>
    <property type="match status" value="1"/>
</dbReference>
<dbReference type="PANTHER" id="PTHR35863:SF1">
    <property type="entry name" value="COBALT-PRECORRIN-5B C(1)-METHYLTRANSFERASE"/>
    <property type="match status" value="1"/>
</dbReference>
<accession>A0A1T4K8M2</accession>
<dbReference type="InterPro" id="IPR002748">
    <property type="entry name" value="CbiD"/>
</dbReference>
<dbReference type="GO" id="GO:0019251">
    <property type="term" value="P:anaerobic cobalamin biosynthetic process"/>
    <property type="evidence" value="ECO:0007669"/>
    <property type="project" value="UniProtKB-UniRule"/>
</dbReference>
<comment type="catalytic activity">
    <reaction evidence="5">
        <text>Co-precorrin-5B + S-adenosyl-L-methionine = Co-precorrin-6A + S-adenosyl-L-homocysteine</text>
        <dbReference type="Rhea" id="RHEA:26285"/>
        <dbReference type="ChEBI" id="CHEBI:57856"/>
        <dbReference type="ChEBI" id="CHEBI:59789"/>
        <dbReference type="ChEBI" id="CHEBI:60063"/>
        <dbReference type="ChEBI" id="CHEBI:60064"/>
        <dbReference type="EC" id="2.1.1.195"/>
    </reaction>
</comment>
<dbReference type="EMBL" id="FUXA01000003">
    <property type="protein sequence ID" value="SJZ38759.1"/>
    <property type="molecule type" value="Genomic_DNA"/>
</dbReference>
<name>A0A1T4K8M2_9FIRM</name>
<evidence type="ECO:0000313" key="8">
    <source>
        <dbReference type="Proteomes" id="UP000189857"/>
    </source>
</evidence>
<dbReference type="Proteomes" id="UP000189857">
    <property type="component" value="Unassembled WGS sequence"/>
</dbReference>
<dbReference type="AlphaFoldDB" id="A0A1T4K8M2"/>
<evidence type="ECO:0000256" key="3">
    <source>
        <dbReference type="ARBA" id="ARBA00022679"/>
    </source>
</evidence>
<comment type="function">
    <text evidence="5">Catalyzes the methylation of C-1 in cobalt-precorrin-5B to form cobalt-precorrin-6A.</text>
</comment>
<dbReference type="GO" id="GO:0043780">
    <property type="term" value="F:cobalt-precorrin-5B C1-methyltransferase activity"/>
    <property type="evidence" value="ECO:0007669"/>
    <property type="project" value="RHEA"/>
</dbReference>
<evidence type="ECO:0000256" key="6">
    <source>
        <dbReference type="SAM" id="MobiDB-lite"/>
    </source>
</evidence>
<keyword evidence="3 5" id="KW-0808">Transferase</keyword>
<dbReference type="Pfam" id="PF01888">
    <property type="entry name" value="CbiD"/>
    <property type="match status" value="1"/>
</dbReference>
<evidence type="ECO:0000256" key="1">
    <source>
        <dbReference type="ARBA" id="ARBA00022573"/>
    </source>
</evidence>
<evidence type="ECO:0000313" key="7">
    <source>
        <dbReference type="EMBL" id="SJZ38759.1"/>
    </source>
</evidence>
<dbReference type="SUPFAM" id="SSF111342">
    <property type="entry name" value="CbiD-like"/>
    <property type="match status" value="1"/>
</dbReference>
<evidence type="ECO:0000256" key="5">
    <source>
        <dbReference type="HAMAP-Rule" id="MF_00787"/>
    </source>
</evidence>
<dbReference type="RefSeq" id="WP_078785932.1">
    <property type="nucleotide sequence ID" value="NZ_FMTO01000002.1"/>
</dbReference>
<dbReference type="EC" id="2.1.1.195" evidence="5"/>
<keyword evidence="2 5" id="KW-0489">Methyltransferase</keyword>
<feature type="compositionally biased region" description="Basic and acidic residues" evidence="6">
    <location>
        <begin position="113"/>
        <end position="131"/>
    </location>
</feature>
<dbReference type="OrthoDB" id="6439987at2"/>
<keyword evidence="8" id="KW-1185">Reference proteome</keyword>
<protein>
    <recommendedName>
        <fullName evidence="5">Cobalt-precorrin-5B C(1)-methyltransferase</fullName>
        <ecNumber evidence="5">2.1.1.195</ecNumber>
    </recommendedName>
    <alternativeName>
        <fullName evidence="5">Cobalt-precorrin-6A synthase</fullName>
    </alternativeName>
</protein>
<dbReference type="NCBIfam" id="TIGR00312">
    <property type="entry name" value="cbiD"/>
    <property type="match status" value="1"/>
</dbReference>
<comment type="similarity">
    <text evidence="5">Belongs to the CbiD family.</text>
</comment>
<keyword evidence="1 5" id="KW-0169">Cobalamin biosynthesis</keyword>
<gene>
    <name evidence="5" type="primary">cbiD</name>
    <name evidence="7" type="ORF">SAMN02745110_00256</name>
</gene>